<accession>A0A7X9HGM3</accession>
<name>A0A7X9HGM3_UNCKA</name>
<dbReference type="AlphaFoldDB" id="A0A7X9HGM3"/>
<reference evidence="1 2" key="1">
    <citation type="journal article" date="2020" name="Biotechnol. Biofuels">
        <title>New insights from the biogas microbiome by comprehensive genome-resolved metagenomics of nearly 1600 species originating from multiple anaerobic digesters.</title>
        <authorList>
            <person name="Campanaro S."/>
            <person name="Treu L."/>
            <person name="Rodriguez-R L.M."/>
            <person name="Kovalovszki A."/>
            <person name="Ziels R.M."/>
            <person name="Maus I."/>
            <person name="Zhu X."/>
            <person name="Kougias P.G."/>
            <person name="Basile A."/>
            <person name="Luo G."/>
            <person name="Schluter A."/>
            <person name="Konstantinidis K.T."/>
            <person name="Angelidaki I."/>
        </authorList>
    </citation>
    <scope>NUCLEOTIDE SEQUENCE [LARGE SCALE GENOMIC DNA]</scope>
    <source>
        <strain evidence="1">AS27yjCOA_165</strain>
    </source>
</reference>
<protein>
    <submittedName>
        <fullName evidence="1">Uncharacterized protein</fullName>
    </submittedName>
</protein>
<sequence>MNKRLFIKYPYEYFAAQIEFGLAVARVQKKKKLPDVFKEHTDIYGALSNHLFADYPGNEWVAEILKDFENLLLTEKNSAALSKKTYDLFLKTPHRAEVFPSPYVNEPLRFGCFKLNYSEYYQKLKVIRLHFSPLREGLASNNPLLRTSDLSPIYLSERKKDFSKMIGYIFDNPEKFKGATHFYSSTWLQNLDIYKGFFPRTKRYLNTNVFYWLWGQFIKWDYSGNAHRLAKFIEALDSAKNMEQVIEAIPYKIYEVKVPLKKMFEFYGLTPKSKVAPVVAISEEPLEFLSNPLLQKHIAYQ</sequence>
<dbReference type="Proteomes" id="UP000526033">
    <property type="component" value="Unassembled WGS sequence"/>
</dbReference>
<organism evidence="1 2">
    <name type="scientific">candidate division WWE3 bacterium</name>
    <dbReference type="NCBI Taxonomy" id="2053526"/>
    <lineage>
        <taxon>Bacteria</taxon>
        <taxon>Katanobacteria</taxon>
    </lineage>
</organism>
<evidence type="ECO:0000313" key="2">
    <source>
        <dbReference type="Proteomes" id="UP000526033"/>
    </source>
</evidence>
<dbReference type="EMBL" id="JAAZNL010000007">
    <property type="protein sequence ID" value="NMB69743.1"/>
    <property type="molecule type" value="Genomic_DNA"/>
</dbReference>
<comment type="caution">
    <text evidence="1">The sequence shown here is derived from an EMBL/GenBank/DDBJ whole genome shotgun (WGS) entry which is preliminary data.</text>
</comment>
<gene>
    <name evidence="1" type="ORF">GYA27_00875</name>
</gene>
<evidence type="ECO:0000313" key="1">
    <source>
        <dbReference type="EMBL" id="NMB69743.1"/>
    </source>
</evidence>
<proteinExistence type="predicted"/>